<protein>
    <submittedName>
        <fullName evidence="3">Uncharacterized protein</fullName>
    </submittedName>
</protein>
<organism evidence="3">
    <name type="scientific">marine sediment metagenome</name>
    <dbReference type="NCBI Taxonomy" id="412755"/>
    <lineage>
        <taxon>unclassified sequences</taxon>
        <taxon>metagenomes</taxon>
        <taxon>ecological metagenomes</taxon>
    </lineage>
</organism>
<dbReference type="SUPFAM" id="SSF52540">
    <property type="entry name" value="P-loop containing nucleoside triphosphate hydrolases"/>
    <property type="match status" value="1"/>
</dbReference>
<dbReference type="GO" id="GO:0006302">
    <property type="term" value="P:double-strand break repair"/>
    <property type="evidence" value="ECO:0007669"/>
    <property type="project" value="InterPro"/>
</dbReference>
<dbReference type="AlphaFoldDB" id="A0A0F9QVC1"/>
<dbReference type="PANTHER" id="PTHR32114:SF2">
    <property type="entry name" value="ABC TRANSPORTER ABCH.3"/>
    <property type="match status" value="1"/>
</dbReference>
<name>A0A0F9QVC1_9ZZZZ</name>
<feature type="domain" description="Calcineurin-like phosphoesterase" evidence="1">
    <location>
        <begin position="18"/>
        <end position="206"/>
    </location>
</feature>
<dbReference type="InterPro" id="IPR038729">
    <property type="entry name" value="Rad50/SbcC_AAA"/>
</dbReference>
<dbReference type="Gene3D" id="3.60.21.10">
    <property type="match status" value="1"/>
</dbReference>
<accession>A0A0F9QVC1</accession>
<dbReference type="Pfam" id="PF13476">
    <property type="entry name" value="AAA_23"/>
    <property type="match status" value="1"/>
</dbReference>
<reference evidence="3" key="1">
    <citation type="journal article" date="2015" name="Nature">
        <title>Complex archaea that bridge the gap between prokaryotes and eukaryotes.</title>
        <authorList>
            <person name="Spang A."/>
            <person name="Saw J.H."/>
            <person name="Jorgensen S.L."/>
            <person name="Zaremba-Niedzwiedzka K."/>
            <person name="Martijn J."/>
            <person name="Lind A.E."/>
            <person name="van Eijk R."/>
            <person name="Schleper C."/>
            <person name="Guy L."/>
            <person name="Ettema T.J."/>
        </authorList>
    </citation>
    <scope>NUCLEOTIDE SEQUENCE</scope>
</reference>
<dbReference type="InterPro" id="IPR004843">
    <property type="entry name" value="Calcineurin-like_PHP"/>
</dbReference>
<dbReference type="Pfam" id="PF00149">
    <property type="entry name" value="Metallophos"/>
    <property type="match status" value="1"/>
</dbReference>
<feature type="domain" description="Rad50/SbcC-type AAA" evidence="2">
    <location>
        <begin position="396"/>
        <end position="580"/>
    </location>
</feature>
<gene>
    <name evidence="3" type="ORF">LCGC14_0969190</name>
</gene>
<dbReference type="PANTHER" id="PTHR32114">
    <property type="entry name" value="ABC TRANSPORTER ABCH.3"/>
    <property type="match status" value="1"/>
</dbReference>
<dbReference type="EMBL" id="LAZR01003556">
    <property type="protein sequence ID" value="KKN17106.1"/>
    <property type="molecule type" value="Genomic_DNA"/>
</dbReference>
<evidence type="ECO:0000259" key="1">
    <source>
        <dbReference type="Pfam" id="PF00149"/>
    </source>
</evidence>
<dbReference type="SUPFAM" id="SSF56300">
    <property type="entry name" value="Metallo-dependent phosphatases"/>
    <property type="match status" value="1"/>
</dbReference>
<dbReference type="InterPro" id="IPR027417">
    <property type="entry name" value="P-loop_NTPase"/>
</dbReference>
<evidence type="ECO:0000313" key="3">
    <source>
        <dbReference type="EMBL" id="KKN17106.1"/>
    </source>
</evidence>
<dbReference type="Gene3D" id="3.40.50.300">
    <property type="entry name" value="P-loop containing nucleotide triphosphate hydrolases"/>
    <property type="match status" value="2"/>
</dbReference>
<proteinExistence type="predicted"/>
<comment type="caution">
    <text evidence="3">The sequence shown here is derived from an EMBL/GenBank/DDBJ whole genome shotgun (WGS) entry which is preliminary data.</text>
</comment>
<dbReference type="GO" id="GO:0016887">
    <property type="term" value="F:ATP hydrolysis activity"/>
    <property type="evidence" value="ECO:0007669"/>
    <property type="project" value="InterPro"/>
</dbReference>
<dbReference type="InterPro" id="IPR029052">
    <property type="entry name" value="Metallo-depent_PP-like"/>
</dbReference>
<sequence>MATINPTQIKVPFQELKKVIHVSDIHIRLFKRHKEYREVFSTLYEQLFLQGSMFENSIIFVSGDILHAKTDLSPEMVSLASEFLRKLADISPTLVIVGNHDLNLANSFRLDSLSPIIENISHPNLYYLKDSGIYTVADTDFALYSVIGDRKDWPKVRQCKSPNRVALLHAPVNDATTDTGFTITSRHVDVSTFKGYDMVMLGDIHRHQVLQYYDEYEREPLVAYAGSMIQQNHGEKLEGHGWIEWDIPSRRLTHHELANTYGYATLIVENGKVPDISHIPQNARLRVFVKDLEASKVKKIESILRKKFNLQEFIVNKMRDDQLTLDNQQHAAIFIDVQDTETQNKLIEDYLTRHYAVVDDDLMARIHALNGELNGRVEAADLPRNIRWKPLRFEFSNMFSYGEGNTIELENMVGVHGLFSPNASGKTAAFDALVFCLYDKTPRAYKASHIMNNRKNKFECYLKFEVNGEEYGIRRIGKRKKNRDVKVNVEFWKVESGQKVSLNGDDRRSTNAIIRRYVGAYDDFILTSLSVQNNNSLFIDKSQSERKDLLSQFMGINIFDTLYQLALDEMKESRGALKRISKEDFAGTLVTTQEDIEVLSGEYKTVEAGIDATEVELLDVECQVTQLYEKKIPLDVNDLDIAKLETSKEELATALGALAGRTLELGKKKDELTARSGSLAKSATVYTDADIDTRYDELTKWSQELTVVTGEFTILKKQVVSQQKQLDHITTHVFDPNCDFCVKNNQTLASTERTVRKELIAYKRRVSELKPRKEDLENNLEGYVGVVEEYNHANEVRLELQDMVLKLLSLDARLSELKNSITLKKGRLKEVNTKIKRYHKLAAAITKNAEIDEQISAVEQRQNELSTSLRGQETKLRGLHGKLQVQKASKTKILQQITDMEDLEQTIEAYRYYVEAVKRDGIPYELISKIIPNIESEVNNILSQITDFTISLEVDGKNINGRMVYDDDRHWPLEMSSGMERFISSLAIRVALITVSNLPKPNFLIIDEGLGVLSSENLMSMHLLFSILKNQFDFIIIISHLEAVRDMVDSLMEISLSEGYSKINY</sequence>
<evidence type="ECO:0000259" key="2">
    <source>
        <dbReference type="Pfam" id="PF13476"/>
    </source>
</evidence>